<accession>A0A6G1GL79</accession>
<dbReference type="SUPFAM" id="SSF49344">
    <property type="entry name" value="CBD9-like"/>
    <property type="match status" value="1"/>
</dbReference>
<dbReference type="AlphaFoldDB" id="A0A6G1GL79"/>
<evidence type="ECO:0000256" key="1">
    <source>
        <dbReference type="SAM" id="SignalP"/>
    </source>
</evidence>
<keyword evidence="1" id="KW-0732">Signal</keyword>
<dbReference type="EMBL" id="ML977194">
    <property type="protein sequence ID" value="KAF1981713.1"/>
    <property type="molecule type" value="Genomic_DNA"/>
</dbReference>
<organism evidence="3 4">
    <name type="scientific">Aulographum hederae CBS 113979</name>
    <dbReference type="NCBI Taxonomy" id="1176131"/>
    <lineage>
        <taxon>Eukaryota</taxon>
        <taxon>Fungi</taxon>
        <taxon>Dikarya</taxon>
        <taxon>Ascomycota</taxon>
        <taxon>Pezizomycotina</taxon>
        <taxon>Dothideomycetes</taxon>
        <taxon>Pleosporomycetidae</taxon>
        <taxon>Aulographales</taxon>
        <taxon>Aulographaceae</taxon>
    </lineage>
</organism>
<dbReference type="InterPro" id="IPR053208">
    <property type="entry name" value="GMC_Oxidoreductase_CD"/>
</dbReference>
<dbReference type="PANTHER" id="PTHR47190:SF2">
    <property type="entry name" value="CELLOBIOSE DEHYDROGENASE (AFU_ORTHOLOGUE AFUA_2G17620)"/>
    <property type="match status" value="1"/>
</dbReference>
<evidence type="ECO:0000313" key="3">
    <source>
        <dbReference type="EMBL" id="KAF1981713.1"/>
    </source>
</evidence>
<dbReference type="PANTHER" id="PTHR47190">
    <property type="entry name" value="DEHYDROGENASE, PUTATIVE-RELATED"/>
    <property type="match status" value="1"/>
</dbReference>
<gene>
    <name evidence="3" type="ORF">K402DRAFT_364169</name>
</gene>
<proteinExistence type="predicted"/>
<dbReference type="Gene3D" id="2.60.40.1210">
    <property type="entry name" value="Cellobiose dehydrogenase, cytochrome domain"/>
    <property type="match status" value="1"/>
</dbReference>
<evidence type="ECO:0000313" key="4">
    <source>
        <dbReference type="Proteomes" id="UP000800041"/>
    </source>
</evidence>
<keyword evidence="4" id="KW-1185">Reference proteome</keyword>
<feature type="domain" description="Cellobiose dehydrogenase-like cytochrome" evidence="2">
    <location>
        <begin position="22"/>
        <end position="214"/>
    </location>
</feature>
<dbReference type="Pfam" id="PF16010">
    <property type="entry name" value="CDH-cyt"/>
    <property type="match status" value="1"/>
</dbReference>
<reference evidence="3" key="1">
    <citation type="journal article" date="2020" name="Stud. Mycol.">
        <title>101 Dothideomycetes genomes: a test case for predicting lifestyles and emergence of pathogens.</title>
        <authorList>
            <person name="Haridas S."/>
            <person name="Albert R."/>
            <person name="Binder M."/>
            <person name="Bloem J."/>
            <person name="Labutti K."/>
            <person name="Salamov A."/>
            <person name="Andreopoulos B."/>
            <person name="Baker S."/>
            <person name="Barry K."/>
            <person name="Bills G."/>
            <person name="Bluhm B."/>
            <person name="Cannon C."/>
            <person name="Castanera R."/>
            <person name="Culley D."/>
            <person name="Daum C."/>
            <person name="Ezra D."/>
            <person name="Gonzalez J."/>
            <person name="Henrissat B."/>
            <person name="Kuo A."/>
            <person name="Liang C."/>
            <person name="Lipzen A."/>
            <person name="Lutzoni F."/>
            <person name="Magnuson J."/>
            <person name="Mondo S."/>
            <person name="Nolan M."/>
            <person name="Ohm R."/>
            <person name="Pangilinan J."/>
            <person name="Park H.-J."/>
            <person name="Ramirez L."/>
            <person name="Alfaro M."/>
            <person name="Sun H."/>
            <person name="Tritt A."/>
            <person name="Yoshinaga Y."/>
            <person name="Zwiers L.-H."/>
            <person name="Turgeon B."/>
            <person name="Goodwin S."/>
            <person name="Spatafora J."/>
            <person name="Crous P."/>
            <person name="Grigoriev I."/>
        </authorList>
    </citation>
    <scope>NUCLEOTIDE SEQUENCE</scope>
    <source>
        <strain evidence="3">CBS 113979</strain>
    </source>
</reference>
<dbReference type="OrthoDB" id="413885at2759"/>
<sequence length="413" mass="41965">MRSFLLSLLLPLAAAQTQSYITDASTGIKLFTTTVGADETDGGFSFGYALSPDAGKDEYIGYLSGSRGAEGGWTGISHGGSMINSLLLMAWADEAAETVRTSFRFATGYTPPATYTGNATLTPISHGLNTTHFTLLYHCLNCWSWTQTINATTPAKSGSALPDLTGSTSQVLGWAQSSKSPAPVDDAKGTIGFHDNGQGNFGVDPKSAVNAEYSVWAALAKSPGFGAAATAGGNATAAEGEGEAEASVSAVLDPTATPVVPVVAAGAEEGWNGTTSAIRPANDAFPAETVTAFFPGHAAAAAASPAPSSAVAVEGGSNLHASAGAVGGAKGIASNNQNDANQNNNANGPIVVPEGAETVTLTDTPFVLESATWPGQLKSALPRPTKVVEKPFGKRIVRRKRGADMDVEGGVDV</sequence>
<feature type="chain" id="PRO_5026343737" evidence="1">
    <location>
        <begin position="16"/>
        <end position="413"/>
    </location>
</feature>
<protein>
    <submittedName>
        <fullName evidence="3">Iron reductase domain protein</fullName>
    </submittedName>
</protein>
<dbReference type="InterPro" id="IPR015920">
    <property type="entry name" value="Cellobiose_DH-like_cyt"/>
</dbReference>
<name>A0A6G1GL79_9PEZI</name>
<feature type="signal peptide" evidence="1">
    <location>
        <begin position="1"/>
        <end position="15"/>
    </location>
</feature>
<dbReference type="Proteomes" id="UP000800041">
    <property type="component" value="Unassembled WGS sequence"/>
</dbReference>
<evidence type="ECO:0000259" key="2">
    <source>
        <dbReference type="Pfam" id="PF16010"/>
    </source>
</evidence>
<dbReference type="CDD" id="cd09630">
    <property type="entry name" value="CDH_like_cytochrome"/>
    <property type="match status" value="1"/>
</dbReference>